<sequence length="122" mass="12499">MIGRIVGGVLGSAVGKEKGNHPVAGAVIGAGALFAARRLFPQRYAALAAWAAAGYLTKKWAERAEARKAAEEAHAIDPELANAGVVDTYTGTAELPTDGQTIGDALPPAIPLEENGRSSAIH</sequence>
<protein>
    <submittedName>
        <fullName evidence="2">Uncharacterized protein</fullName>
    </submittedName>
</protein>
<feature type="region of interest" description="Disordered" evidence="1">
    <location>
        <begin position="95"/>
        <end position="122"/>
    </location>
</feature>
<dbReference type="OrthoDB" id="7451203at2"/>
<evidence type="ECO:0000256" key="1">
    <source>
        <dbReference type="SAM" id="MobiDB-lite"/>
    </source>
</evidence>
<evidence type="ECO:0000313" key="3">
    <source>
        <dbReference type="Proteomes" id="UP000030907"/>
    </source>
</evidence>
<evidence type="ECO:0000313" key="2">
    <source>
        <dbReference type="EMBL" id="AJA07366.1"/>
    </source>
</evidence>
<gene>
    <name evidence="2" type="ORF">SKP52_02145</name>
</gene>
<dbReference type="EMBL" id="CP009122">
    <property type="protein sequence ID" value="AJA07366.1"/>
    <property type="molecule type" value="Genomic_DNA"/>
</dbReference>
<name>A0A0A7PB84_9SPHN</name>
<accession>A0A0A7PB84</accession>
<dbReference type="RefSeq" id="WP_039571203.1">
    <property type="nucleotide sequence ID" value="NZ_CP009122.1"/>
</dbReference>
<dbReference type="KEGG" id="sphk:SKP52_02145"/>
<dbReference type="HOGENOM" id="CLU_2025242_0_0_5"/>
<reference evidence="2 3" key="1">
    <citation type="journal article" date="2015" name="Int. J. Syst. Evol. Microbiol.">
        <title>Description of Sphingopyxis fribergensis sp. nov. - a soil bacterium with the ability to degrade styrene and phenylacetic acid.</title>
        <authorList>
            <person name="Oelschlagel M."/>
            <person name="Ruckert C."/>
            <person name="Kalinowski J."/>
            <person name="Schmidt G."/>
            <person name="Schlomann M."/>
            <person name="Tischler D."/>
        </authorList>
    </citation>
    <scope>NUCLEOTIDE SEQUENCE [LARGE SCALE GENOMIC DNA]</scope>
    <source>
        <strain evidence="2 3">Kp5.2</strain>
    </source>
</reference>
<keyword evidence="3" id="KW-1185">Reference proteome</keyword>
<dbReference type="STRING" id="1515612.SKP52_02145"/>
<proteinExistence type="predicted"/>
<organism evidence="2 3">
    <name type="scientific">Sphingopyxis fribergensis</name>
    <dbReference type="NCBI Taxonomy" id="1515612"/>
    <lineage>
        <taxon>Bacteria</taxon>
        <taxon>Pseudomonadati</taxon>
        <taxon>Pseudomonadota</taxon>
        <taxon>Alphaproteobacteria</taxon>
        <taxon>Sphingomonadales</taxon>
        <taxon>Sphingomonadaceae</taxon>
        <taxon>Sphingopyxis</taxon>
    </lineage>
</organism>
<dbReference type="Proteomes" id="UP000030907">
    <property type="component" value="Chromosome"/>
</dbReference>
<dbReference type="AlphaFoldDB" id="A0A0A7PB84"/>